<proteinExistence type="predicted"/>
<keyword evidence="1" id="KW-0472">Membrane</keyword>
<dbReference type="EMBL" id="MSFI01000008">
    <property type="protein sequence ID" value="OMP67844.1"/>
    <property type="molecule type" value="Genomic_DNA"/>
</dbReference>
<sequence length="68" mass="7416">MTPVLTGSLLIGTSVSGVFMNMTSLITVFMTAGVLFIIASFINIYLSNHQEKNRTVYDGITVSIDGWK</sequence>
<dbReference type="RefSeq" id="WP_076764447.1">
    <property type="nucleotide sequence ID" value="NZ_MSFI01000008.1"/>
</dbReference>
<protein>
    <submittedName>
        <fullName evidence="2">Uncharacterized protein</fullName>
    </submittedName>
</protein>
<accession>A0A1V2AAL9</accession>
<keyword evidence="1" id="KW-1133">Transmembrane helix</keyword>
<dbReference type="AlphaFoldDB" id="A0A1V2AAL9"/>
<reference evidence="2 3" key="1">
    <citation type="submission" date="2016-12" db="EMBL/GenBank/DDBJ databases">
        <title>Domibacillus sp. SAB 38T whole genome sequencing.</title>
        <authorList>
            <person name="Verma A."/>
            <person name="Ojha A.K."/>
            <person name="Krishnamurthi S."/>
        </authorList>
    </citation>
    <scope>NUCLEOTIDE SEQUENCE [LARGE SCALE GENOMIC DNA]</scope>
    <source>
        <strain evidence="2 3">SAB 38</strain>
    </source>
</reference>
<dbReference type="Proteomes" id="UP000188613">
    <property type="component" value="Unassembled WGS sequence"/>
</dbReference>
<gene>
    <name evidence="2" type="ORF">BTO28_04985</name>
</gene>
<dbReference type="OrthoDB" id="2942684at2"/>
<evidence type="ECO:0000313" key="3">
    <source>
        <dbReference type="Proteomes" id="UP000188613"/>
    </source>
</evidence>
<evidence type="ECO:0000256" key="1">
    <source>
        <dbReference type="SAM" id="Phobius"/>
    </source>
</evidence>
<name>A0A1V2AAL9_9BACI</name>
<evidence type="ECO:0000313" key="2">
    <source>
        <dbReference type="EMBL" id="OMP67844.1"/>
    </source>
</evidence>
<comment type="caution">
    <text evidence="2">The sequence shown here is derived from an EMBL/GenBank/DDBJ whole genome shotgun (WGS) entry which is preliminary data.</text>
</comment>
<organism evidence="2 3">
    <name type="scientific">Domibacillus epiphyticus</name>
    <dbReference type="NCBI Taxonomy" id="1714355"/>
    <lineage>
        <taxon>Bacteria</taxon>
        <taxon>Bacillati</taxon>
        <taxon>Bacillota</taxon>
        <taxon>Bacilli</taxon>
        <taxon>Bacillales</taxon>
        <taxon>Bacillaceae</taxon>
        <taxon>Domibacillus</taxon>
    </lineage>
</organism>
<keyword evidence="3" id="KW-1185">Reference proteome</keyword>
<keyword evidence="1" id="KW-0812">Transmembrane</keyword>
<feature type="transmembrane region" description="Helical" evidence="1">
    <location>
        <begin position="26"/>
        <end position="46"/>
    </location>
</feature>